<reference evidence="3 4" key="1">
    <citation type="journal article" date="2019" name="Int. J. Syst. Evol. Microbiol.">
        <title>The Global Catalogue of Microorganisms (GCM) 10K type strain sequencing project: providing services to taxonomists for standard genome sequencing and annotation.</title>
        <authorList>
            <consortium name="The Broad Institute Genomics Platform"/>
            <consortium name="The Broad Institute Genome Sequencing Center for Infectious Disease"/>
            <person name="Wu L."/>
            <person name="Ma J."/>
        </authorList>
    </citation>
    <scope>NUCLEOTIDE SEQUENCE [LARGE SCALE GENOMIC DNA]</scope>
    <source>
        <strain evidence="3 4">JCM 15575</strain>
    </source>
</reference>
<evidence type="ECO:0000313" key="4">
    <source>
        <dbReference type="Proteomes" id="UP001500596"/>
    </source>
</evidence>
<keyword evidence="1" id="KW-1133">Transmembrane helix</keyword>
<dbReference type="Pfam" id="PF06724">
    <property type="entry name" value="DUF1206"/>
    <property type="match status" value="3"/>
</dbReference>
<dbReference type="EMBL" id="BAAAPK010000001">
    <property type="protein sequence ID" value="GAA1665524.1"/>
    <property type="molecule type" value="Genomic_DNA"/>
</dbReference>
<dbReference type="RefSeq" id="WP_344051669.1">
    <property type="nucleotide sequence ID" value="NZ_BAAAPK010000001.1"/>
</dbReference>
<feature type="transmembrane region" description="Helical" evidence="1">
    <location>
        <begin position="64"/>
        <end position="85"/>
    </location>
</feature>
<evidence type="ECO:0000313" key="3">
    <source>
        <dbReference type="EMBL" id="GAA1665524.1"/>
    </source>
</evidence>
<keyword evidence="1" id="KW-0812">Transmembrane</keyword>
<feature type="transmembrane region" description="Helical" evidence="1">
    <location>
        <begin position="145"/>
        <end position="167"/>
    </location>
</feature>
<feature type="transmembrane region" description="Helical" evidence="1">
    <location>
        <begin position="249"/>
        <end position="271"/>
    </location>
</feature>
<organism evidence="3 4">
    <name type="scientific">Microbacterium lacus</name>
    <dbReference type="NCBI Taxonomy" id="415217"/>
    <lineage>
        <taxon>Bacteria</taxon>
        <taxon>Bacillati</taxon>
        <taxon>Actinomycetota</taxon>
        <taxon>Actinomycetes</taxon>
        <taxon>Micrococcales</taxon>
        <taxon>Microbacteriaceae</taxon>
        <taxon>Microbacterium</taxon>
    </lineage>
</organism>
<protein>
    <submittedName>
        <fullName evidence="3">DUF1206 domain-containing protein</fullName>
    </submittedName>
</protein>
<evidence type="ECO:0000259" key="2">
    <source>
        <dbReference type="Pfam" id="PF06724"/>
    </source>
</evidence>
<feature type="transmembrane region" description="Helical" evidence="1">
    <location>
        <begin position="201"/>
        <end position="229"/>
    </location>
</feature>
<proteinExistence type="predicted"/>
<feature type="transmembrane region" description="Helical" evidence="1">
    <location>
        <begin position="23"/>
        <end position="44"/>
    </location>
</feature>
<feature type="domain" description="DUF1206" evidence="2">
    <location>
        <begin position="23"/>
        <end position="88"/>
    </location>
</feature>
<gene>
    <name evidence="3" type="ORF">GCM10009807_07060</name>
</gene>
<name>A0ABN2G569_9MICO</name>
<dbReference type="InterPro" id="IPR009597">
    <property type="entry name" value="DUF1206"/>
</dbReference>
<accession>A0ABN2G569</accession>
<comment type="caution">
    <text evidence="3">The sequence shown here is derived from an EMBL/GenBank/DDBJ whole genome shotgun (WGS) entry which is preliminary data.</text>
</comment>
<dbReference type="Proteomes" id="UP001500596">
    <property type="component" value="Unassembled WGS sequence"/>
</dbReference>
<keyword evidence="1" id="KW-0472">Membrane</keyword>
<sequence>MTGPQAAARAAQDSTVFRTIARIGYVVLGIVHIVIGLIAIAVATGGSGEADQGGAMEQIRNSPAGIALLWAIFLGLSALAIWQIAEAFLERNPDTKKKWGYRVKYIGTAVAYIAIAITALVYAVGGQSDSSESSQTMSAQLLATPAGVFLLVLVGLIVGGIGIAFIYRGITQAFRKNLDLPSTAAESEAAAAAKKGARQGIVIFGVVGYVAKGIAVAVTGVLFVIAAIAHDPAQAGGLDAALHALAGLPFGPVILWVVGAGLVLYGLFCFARARYAKM</sequence>
<feature type="domain" description="DUF1206" evidence="2">
    <location>
        <begin position="207"/>
        <end position="275"/>
    </location>
</feature>
<feature type="transmembrane region" description="Helical" evidence="1">
    <location>
        <begin position="105"/>
        <end position="125"/>
    </location>
</feature>
<feature type="domain" description="DUF1206" evidence="2">
    <location>
        <begin position="103"/>
        <end position="171"/>
    </location>
</feature>
<evidence type="ECO:0000256" key="1">
    <source>
        <dbReference type="SAM" id="Phobius"/>
    </source>
</evidence>
<keyword evidence="4" id="KW-1185">Reference proteome</keyword>